<dbReference type="EMBL" id="KN835181">
    <property type="protein sequence ID" value="KIK44943.1"/>
    <property type="molecule type" value="Genomic_DNA"/>
</dbReference>
<sequence>MNLGEILGCFVADRQISTLVPVGRQVTFTNMLLGHLGPWSPASRSMHSIMYQFDRALVIHVHSPESNIIVSLLEHIFLKLW</sequence>
<evidence type="ECO:0000313" key="1">
    <source>
        <dbReference type="EMBL" id="KIK44943.1"/>
    </source>
</evidence>
<dbReference type="Proteomes" id="UP000054485">
    <property type="component" value="Unassembled WGS sequence"/>
</dbReference>
<reference evidence="1 2" key="1">
    <citation type="submission" date="2014-04" db="EMBL/GenBank/DDBJ databases">
        <authorList>
            <consortium name="DOE Joint Genome Institute"/>
            <person name="Kuo A."/>
            <person name="Ruytinx J."/>
            <person name="Rineau F."/>
            <person name="Colpaert J."/>
            <person name="Kohler A."/>
            <person name="Nagy L.G."/>
            <person name="Floudas D."/>
            <person name="Copeland A."/>
            <person name="Barry K.W."/>
            <person name="Cichocki N."/>
            <person name="Veneault-Fourrey C."/>
            <person name="LaButti K."/>
            <person name="Lindquist E.A."/>
            <person name="Lipzen A."/>
            <person name="Lundell T."/>
            <person name="Morin E."/>
            <person name="Murat C."/>
            <person name="Sun H."/>
            <person name="Tunlid A."/>
            <person name="Henrissat B."/>
            <person name="Grigoriev I.V."/>
            <person name="Hibbett D.S."/>
            <person name="Martin F."/>
            <person name="Nordberg H.P."/>
            <person name="Cantor M.N."/>
            <person name="Hua S.X."/>
        </authorList>
    </citation>
    <scope>NUCLEOTIDE SEQUENCE [LARGE SCALE GENOMIC DNA]</scope>
    <source>
        <strain evidence="1 2">UH-Slu-Lm8-n1</strain>
    </source>
</reference>
<dbReference type="InParanoid" id="A0A0D0BP58"/>
<keyword evidence="2" id="KW-1185">Reference proteome</keyword>
<evidence type="ECO:0000313" key="2">
    <source>
        <dbReference type="Proteomes" id="UP000054485"/>
    </source>
</evidence>
<proteinExistence type="predicted"/>
<name>A0A0D0BP58_9AGAM</name>
<accession>A0A0D0BP58</accession>
<organism evidence="1 2">
    <name type="scientific">Suillus luteus UH-Slu-Lm8-n1</name>
    <dbReference type="NCBI Taxonomy" id="930992"/>
    <lineage>
        <taxon>Eukaryota</taxon>
        <taxon>Fungi</taxon>
        <taxon>Dikarya</taxon>
        <taxon>Basidiomycota</taxon>
        <taxon>Agaricomycotina</taxon>
        <taxon>Agaricomycetes</taxon>
        <taxon>Agaricomycetidae</taxon>
        <taxon>Boletales</taxon>
        <taxon>Suillineae</taxon>
        <taxon>Suillaceae</taxon>
        <taxon>Suillus</taxon>
    </lineage>
</organism>
<reference evidence="2" key="2">
    <citation type="submission" date="2015-01" db="EMBL/GenBank/DDBJ databases">
        <title>Evolutionary Origins and Diversification of the Mycorrhizal Mutualists.</title>
        <authorList>
            <consortium name="DOE Joint Genome Institute"/>
            <consortium name="Mycorrhizal Genomics Consortium"/>
            <person name="Kohler A."/>
            <person name="Kuo A."/>
            <person name="Nagy L.G."/>
            <person name="Floudas D."/>
            <person name="Copeland A."/>
            <person name="Barry K.W."/>
            <person name="Cichocki N."/>
            <person name="Veneault-Fourrey C."/>
            <person name="LaButti K."/>
            <person name="Lindquist E.A."/>
            <person name="Lipzen A."/>
            <person name="Lundell T."/>
            <person name="Morin E."/>
            <person name="Murat C."/>
            <person name="Riley R."/>
            <person name="Ohm R."/>
            <person name="Sun H."/>
            <person name="Tunlid A."/>
            <person name="Henrissat B."/>
            <person name="Grigoriev I.V."/>
            <person name="Hibbett D.S."/>
            <person name="Martin F."/>
        </authorList>
    </citation>
    <scope>NUCLEOTIDE SEQUENCE [LARGE SCALE GENOMIC DNA]</scope>
    <source>
        <strain evidence="2">UH-Slu-Lm8-n1</strain>
    </source>
</reference>
<gene>
    <name evidence="1" type="ORF">CY34DRAFT_586004</name>
</gene>
<dbReference type="AlphaFoldDB" id="A0A0D0BP58"/>
<protein>
    <submittedName>
        <fullName evidence="1">Uncharacterized protein</fullName>
    </submittedName>
</protein>
<dbReference type="HOGENOM" id="CLU_2575453_0_0_1"/>